<keyword evidence="2" id="KW-0121">Carboxypeptidase</keyword>
<feature type="chain" id="PRO_5043817796" evidence="1">
    <location>
        <begin position="21"/>
        <end position="823"/>
    </location>
</feature>
<dbReference type="RefSeq" id="WP_349352796.1">
    <property type="nucleotide sequence ID" value="NZ_CP157804.1"/>
</dbReference>
<sequence length="823" mass="93543">MYHKIILSLFLMLISIDCGAQVFGKVTNSEQEPLPFVNIYIEGTLNGTTTNDAGTYQLPFSSGQEQTIVFKYLGYKTEKRTLAANQNNVELDMVLQEESVQLSGIEVNAKENPANYIIQKAIEKRANIKEQLANYTASFYSKGLIRIEGAPERILGQDLGDFGGGLDSTRTGIVYLSETVSNIAKKDKDFTETIVASKVAGDDNGFSFNAASDVDFSLYDNSFSLGGATQLVSPIAENAFNYYNYELVGTFYEDGNILINQIEITPKREQDKTFSGTIYIVENDWSIYAADLQITGQQAQIIPVDTFFLKQRFNYSPKQKLWLKVLQSLDFKYSILGFKGDGRFTAAYKDYDLEPNLTKSDFTNKILDFEENANKKDSLYWSSLRPVPLTLEEKKDYLKKDSIQVIRKSEQYLDSIDAKGNRFKWSNLFLGYTYSDTFNETYYVVGSPIQNLSFNTVQGWHGSLTLDYIKLNEEKGSRFSLGGALNYGQSDKRLRPTFSMSYRFNKFSRPYLRFRAGTEAVQFNGEEPITPIGNTIATLFFENNFAKFYDRTFTEVFHSIELTNGIRGNILVAYEDRKPLFNTVSSTPFGSDPADFSSNNPLDPTDTNNAGIMDHTLVRMDLGFRIRFGQKYLSYPDEKVNIPNERYPTLTLGYENGFLSNNSDNHFHQFKAGLFQAFNIADKGRFAYNFRGGSFLNADNISFVDYQHFNGNESHVTVRSYMDSFFLLPYYNLSTNQSYFEGHVEHNFKGWFMNKLPLLRKLNAHLIFSGKLLATEGNTPYTEFGIALGNLGIKKFRFLRVGYAQSYFNGKVERGLNIGLTFP</sequence>
<keyword evidence="2" id="KW-0645">Protease</keyword>
<keyword evidence="1" id="KW-0732">Signal</keyword>
<feature type="signal peptide" evidence="1">
    <location>
        <begin position="1"/>
        <end position="20"/>
    </location>
</feature>
<reference evidence="2" key="1">
    <citation type="submission" date="2024-05" db="EMBL/GenBank/DDBJ databases">
        <title>Draft Genome Sequences of Flagellimonas sp. MMG031 and Marinobacter sp. MMG032 Isolated from the dinoflagellate Symbiodinium pilosum.</title>
        <authorList>
            <person name="Shikuma N.J."/>
            <person name="Farrell M.V."/>
        </authorList>
    </citation>
    <scope>NUCLEOTIDE SEQUENCE</scope>
    <source>
        <strain evidence="2">MMG031</strain>
    </source>
</reference>
<name>A0AAU7N113_9FLAO</name>
<protein>
    <submittedName>
        <fullName evidence="2">DUF5686 and carboxypeptidase regulatory-like domain-containing protein</fullName>
    </submittedName>
</protein>
<accession>A0AAU7N113</accession>
<dbReference type="AlphaFoldDB" id="A0AAU7N113"/>
<dbReference type="GO" id="GO:0004180">
    <property type="term" value="F:carboxypeptidase activity"/>
    <property type="evidence" value="ECO:0007669"/>
    <property type="project" value="UniProtKB-KW"/>
</dbReference>
<dbReference type="Pfam" id="PF18939">
    <property type="entry name" value="DUF5686"/>
    <property type="match status" value="1"/>
</dbReference>
<dbReference type="InterPro" id="IPR043741">
    <property type="entry name" value="DUF5686"/>
</dbReference>
<evidence type="ECO:0000256" key="1">
    <source>
        <dbReference type="SAM" id="SignalP"/>
    </source>
</evidence>
<evidence type="ECO:0000313" key="2">
    <source>
        <dbReference type="EMBL" id="XBQ24576.1"/>
    </source>
</evidence>
<keyword evidence="2" id="KW-0378">Hydrolase</keyword>
<dbReference type="SUPFAM" id="SSF49464">
    <property type="entry name" value="Carboxypeptidase regulatory domain-like"/>
    <property type="match status" value="1"/>
</dbReference>
<dbReference type="KEGG" id="fld:ABNE31_06575"/>
<organism evidence="2">
    <name type="scientific">Flagellimonas sp. MMG031</name>
    <dbReference type="NCBI Taxonomy" id="3158549"/>
    <lineage>
        <taxon>Bacteria</taxon>
        <taxon>Pseudomonadati</taxon>
        <taxon>Bacteroidota</taxon>
        <taxon>Flavobacteriia</taxon>
        <taxon>Flavobacteriales</taxon>
        <taxon>Flavobacteriaceae</taxon>
        <taxon>Flagellimonas</taxon>
    </lineage>
</organism>
<gene>
    <name evidence="2" type="ORF">ABNE31_06575</name>
</gene>
<dbReference type="Gene3D" id="2.60.40.1120">
    <property type="entry name" value="Carboxypeptidase-like, regulatory domain"/>
    <property type="match status" value="1"/>
</dbReference>
<proteinExistence type="predicted"/>
<dbReference type="InterPro" id="IPR008969">
    <property type="entry name" value="CarboxyPept-like_regulatory"/>
</dbReference>
<dbReference type="Pfam" id="PF13715">
    <property type="entry name" value="CarbopepD_reg_2"/>
    <property type="match status" value="1"/>
</dbReference>
<dbReference type="EMBL" id="CP157804">
    <property type="protein sequence ID" value="XBQ24576.1"/>
    <property type="molecule type" value="Genomic_DNA"/>
</dbReference>